<dbReference type="Gramene" id="PGSC0003DMT400069796">
    <property type="protein sequence ID" value="PGSC0003DMT400069796"/>
    <property type="gene ID" value="PGSC0003DMG400027142"/>
</dbReference>
<evidence type="ECO:0000256" key="5">
    <source>
        <dbReference type="ARBA" id="ARBA00022989"/>
    </source>
</evidence>
<keyword evidence="8" id="KW-0863">Zinc-finger</keyword>
<dbReference type="HOGENOM" id="CLU_372322_0_0_1"/>
<evidence type="ECO:0000259" key="11">
    <source>
        <dbReference type="PROSITE" id="PS50089"/>
    </source>
</evidence>
<dbReference type="GO" id="GO:0010143">
    <property type="term" value="P:cutin biosynthetic process"/>
    <property type="evidence" value="ECO:0000318"/>
    <property type="project" value="GO_Central"/>
</dbReference>
<dbReference type="PaxDb" id="4113-PGSC0003DMT400069796"/>
<dbReference type="Pfam" id="PF23270">
    <property type="entry name" value="HAD_RAM2_N"/>
    <property type="match status" value="1"/>
</dbReference>
<comment type="similarity">
    <text evidence="2">Belongs to the GPAT/DAPAT family.</text>
</comment>
<feature type="region of interest" description="Disordered" evidence="9">
    <location>
        <begin position="652"/>
        <end position="679"/>
    </location>
</feature>
<sequence>MDSIVSELEGVLLKNPNPFCYFMLLAFEASGVVRFALLLLVWPIIRFLEFLGREEYGLKLTIFVATIGVKISEIESVSRAVLPKFYFDDINMEAWRMFSLYDKKVVVTKIPKIMVERFVKVHLRCDEVVGSELVISKYGFASGLIKDDFDKIKDGIIELFGNQKPSLGLGRSKCGSSFLSLCKEQLQPPFLRSKNQNQQQQQIIINPLPVIFHDGRLVIRPTPFLALIILLWIPLGIIIATIRILIGLIFPIWSIPYLTPLFGGKVIVKGNPPLPPSSSAITSTNPGVLFVCTHRTLMDPVVLSTILQRKIPTVTYSISRLTEVLSPIPTVRLTRVRNVDARKIKCQLEKGDLIMCPEGTTCREPFLLRFSALFAELTNSIVPVAMNYRVGFFHGTTARGWKAMDPIFFLMNPRPIYESFKGGSPNFVNVDQFPHKSDETQKHSDEYVEMGCRSVEFEAIEEPRVHAGRPVNTNSLAFLVTVLLLFMILNSHQMSPNFLLWLVLGVFFMATTLRMYATCQQLQAQAQAHAVAASGLLGPTELRLHMPPSIALATRGRLRGLRLQLALLDREFDDLDYETLRALDSDDAPTTPSMTEEEINALPVHKYKVSGPQSGSLVILYLNFSDEVEDNIILISWLLLILMTALLGSAGTSTHPTSSSGSTEKKQEPANAIGGTKNSDDELTCSVCLEQVNDGELIRSLPCLHQFHANCIDPWLRQRGTCPVCKFRAGSRWDENGQGGEDAYDMV</sequence>
<dbReference type="PANTHER" id="PTHR15486:SF84">
    <property type="entry name" value="GLYCEROL-3-PHOSPHATE ACYLTRANSFERASE 5-LIKE"/>
    <property type="match status" value="1"/>
</dbReference>
<dbReference type="GO" id="GO:0008270">
    <property type="term" value="F:zinc ion binding"/>
    <property type="evidence" value="ECO:0007669"/>
    <property type="project" value="UniProtKB-KW"/>
</dbReference>
<dbReference type="GO" id="GO:0016020">
    <property type="term" value="C:membrane"/>
    <property type="evidence" value="ECO:0000318"/>
    <property type="project" value="GO_Central"/>
</dbReference>
<feature type="domain" description="RING-type" evidence="11">
    <location>
        <begin position="685"/>
        <end position="726"/>
    </location>
</feature>
<organism evidence="12 13">
    <name type="scientific">Solanum tuberosum</name>
    <name type="common">Potato</name>
    <dbReference type="NCBI Taxonomy" id="4113"/>
    <lineage>
        <taxon>Eukaryota</taxon>
        <taxon>Viridiplantae</taxon>
        <taxon>Streptophyta</taxon>
        <taxon>Embryophyta</taxon>
        <taxon>Tracheophyta</taxon>
        <taxon>Spermatophyta</taxon>
        <taxon>Magnoliopsida</taxon>
        <taxon>eudicotyledons</taxon>
        <taxon>Gunneridae</taxon>
        <taxon>Pentapetalae</taxon>
        <taxon>asterids</taxon>
        <taxon>lamiids</taxon>
        <taxon>Solanales</taxon>
        <taxon>Solanaceae</taxon>
        <taxon>Solanoideae</taxon>
        <taxon>Solaneae</taxon>
        <taxon>Solanum</taxon>
    </lineage>
</organism>
<dbReference type="GO" id="GO:0016791">
    <property type="term" value="F:phosphatase activity"/>
    <property type="evidence" value="ECO:0000318"/>
    <property type="project" value="GO_Central"/>
</dbReference>
<dbReference type="InterPro" id="IPR013083">
    <property type="entry name" value="Znf_RING/FYVE/PHD"/>
</dbReference>
<dbReference type="SMART" id="SM00184">
    <property type="entry name" value="RING"/>
    <property type="match status" value="1"/>
</dbReference>
<feature type="compositionally biased region" description="Low complexity" evidence="9">
    <location>
        <begin position="652"/>
        <end position="662"/>
    </location>
</feature>
<evidence type="ECO:0000256" key="9">
    <source>
        <dbReference type="SAM" id="MobiDB-lite"/>
    </source>
</evidence>
<dbReference type="GO" id="GO:0090447">
    <property type="term" value="F:glycerol-3-phosphate 2-O-acyltransferase activity"/>
    <property type="evidence" value="ECO:0000318"/>
    <property type="project" value="GO_Central"/>
</dbReference>
<dbReference type="CDD" id="cd16454">
    <property type="entry name" value="RING-H2_PA-TM-RING"/>
    <property type="match status" value="1"/>
</dbReference>
<keyword evidence="5 10" id="KW-1133">Transmembrane helix</keyword>
<dbReference type="Pfam" id="PF01553">
    <property type="entry name" value="Acyltransferase"/>
    <property type="match status" value="1"/>
</dbReference>
<dbReference type="InterPro" id="IPR002123">
    <property type="entry name" value="Plipid/glycerol_acylTrfase"/>
</dbReference>
<keyword evidence="4 10" id="KW-0812">Transmembrane</keyword>
<reference evidence="12" key="2">
    <citation type="submission" date="2015-06" db="UniProtKB">
        <authorList>
            <consortium name="EnsemblPlants"/>
        </authorList>
    </citation>
    <scope>IDENTIFICATION</scope>
    <source>
        <strain evidence="12">DM1-3 516 R44</strain>
    </source>
</reference>
<dbReference type="PROSITE" id="PS50089">
    <property type="entry name" value="ZF_RING_2"/>
    <property type="match status" value="1"/>
</dbReference>
<keyword evidence="6 10" id="KW-0472">Membrane</keyword>
<evidence type="ECO:0000256" key="8">
    <source>
        <dbReference type="PROSITE-ProRule" id="PRU00175"/>
    </source>
</evidence>
<dbReference type="Gene3D" id="3.30.40.10">
    <property type="entry name" value="Zinc/RING finger domain, C3HC4 (zinc finger)"/>
    <property type="match status" value="1"/>
</dbReference>
<feature type="transmembrane region" description="Helical" evidence="10">
    <location>
        <begin position="224"/>
        <end position="253"/>
    </location>
</feature>
<dbReference type="PANTHER" id="PTHR15486">
    <property type="entry name" value="ANCIENT UBIQUITOUS PROTEIN"/>
    <property type="match status" value="1"/>
</dbReference>
<dbReference type="SUPFAM" id="SSF69593">
    <property type="entry name" value="Glycerol-3-phosphate (1)-acyltransferase"/>
    <property type="match status" value="1"/>
</dbReference>
<dbReference type="eggNOG" id="KOG0800">
    <property type="taxonomic scope" value="Eukaryota"/>
</dbReference>
<reference evidence="13" key="1">
    <citation type="journal article" date="2011" name="Nature">
        <title>Genome sequence and analysis of the tuber crop potato.</title>
        <authorList>
            <consortium name="The Potato Genome Sequencing Consortium"/>
        </authorList>
    </citation>
    <scope>NUCLEOTIDE SEQUENCE [LARGE SCALE GENOMIC DNA]</scope>
    <source>
        <strain evidence="13">cv. DM1-3 516 R44</strain>
    </source>
</reference>
<dbReference type="EnsemblPlants" id="PGSC0003DMT400069796">
    <property type="protein sequence ID" value="PGSC0003DMT400069796"/>
    <property type="gene ID" value="PGSC0003DMG400027142"/>
</dbReference>
<evidence type="ECO:0000313" key="12">
    <source>
        <dbReference type="EnsemblPlants" id="PGSC0003DMT400069796"/>
    </source>
</evidence>
<dbReference type="CDD" id="cd06551">
    <property type="entry name" value="LPLAT"/>
    <property type="match status" value="1"/>
</dbReference>
<dbReference type="InterPro" id="IPR056462">
    <property type="entry name" value="HAD_RAM2/GPAT1-8"/>
</dbReference>
<dbReference type="SUPFAM" id="SSF57850">
    <property type="entry name" value="RING/U-box"/>
    <property type="match status" value="1"/>
</dbReference>
<dbReference type="InParanoid" id="M1CL67"/>
<dbReference type="ExpressionAtlas" id="M1CL67">
    <property type="expression patterns" value="baseline and differential"/>
</dbReference>
<evidence type="ECO:0000256" key="6">
    <source>
        <dbReference type="ARBA" id="ARBA00023136"/>
    </source>
</evidence>
<accession>M1CL67</accession>
<keyword evidence="3" id="KW-0808">Transferase</keyword>
<evidence type="ECO:0000256" key="4">
    <source>
        <dbReference type="ARBA" id="ARBA00022692"/>
    </source>
</evidence>
<dbReference type="Pfam" id="PF13639">
    <property type="entry name" value="zf-RING_2"/>
    <property type="match status" value="1"/>
</dbReference>
<evidence type="ECO:0000256" key="1">
    <source>
        <dbReference type="ARBA" id="ARBA00004141"/>
    </source>
</evidence>
<dbReference type="AlphaFoldDB" id="M1CL67"/>
<keyword evidence="8" id="KW-0479">Metal-binding</keyword>
<keyword evidence="8" id="KW-0862">Zinc</keyword>
<evidence type="ECO:0000256" key="2">
    <source>
        <dbReference type="ARBA" id="ARBA00007937"/>
    </source>
</evidence>
<comment type="subcellular location">
    <subcellularLocation>
        <location evidence="1">Membrane</location>
        <topology evidence="1">Multi-pass membrane protein</topology>
    </subcellularLocation>
</comment>
<feature type="transmembrane region" description="Helical" evidence="10">
    <location>
        <begin position="498"/>
        <end position="517"/>
    </location>
</feature>
<dbReference type="InterPro" id="IPR001841">
    <property type="entry name" value="Znf_RING"/>
</dbReference>
<evidence type="ECO:0000256" key="3">
    <source>
        <dbReference type="ARBA" id="ARBA00022679"/>
    </source>
</evidence>
<evidence type="ECO:0000256" key="7">
    <source>
        <dbReference type="ARBA" id="ARBA00023315"/>
    </source>
</evidence>
<keyword evidence="7" id="KW-0012">Acyltransferase</keyword>
<feature type="transmembrane region" description="Helical" evidence="10">
    <location>
        <begin position="473"/>
        <end position="491"/>
    </location>
</feature>
<evidence type="ECO:0000256" key="10">
    <source>
        <dbReference type="SAM" id="Phobius"/>
    </source>
</evidence>
<proteinExistence type="inferred from homology"/>
<dbReference type="SMART" id="SM00563">
    <property type="entry name" value="PlsC"/>
    <property type="match status" value="1"/>
</dbReference>
<dbReference type="OrthoDB" id="8062037at2759"/>
<evidence type="ECO:0000313" key="13">
    <source>
        <dbReference type="Proteomes" id="UP000011115"/>
    </source>
</evidence>
<keyword evidence="13" id="KW-1185">Reference proteome</keyword>
<feature type="transmembrane region" description="Helical" evidence="10">
    <location>
        <begin position="21"/>
        <end position="45"/>
    </location>
</feature>
<protein>
    <submittedName>
        <fullName evidence="12">ER glycerol-phosphate acyltransferase</fullName>
    </submittedName>
</protein>
<dbReference type="Proteomes" id="UP000011115">
    <property type="component" value="Unassembled WGS sequence"/>
</dbReference>
<name>M1CL67_SOLTU</name>
<gene>
    <name evidence="12" type="primary">LOC102598078</name>
</gene>